<protein>
    <recommendedName>
        <fullName evidence="4">Permease</fullName>
    </recommendedName>
</protein>
<evidence type="ECO:0000256" key="1">
    <source>
        <dbReference type="SAM" id="Phobius"/>
    </source>
</evidence>
<comment type="caution">
    <text evidence="2">The sequence shown here is derived from an EMBL/GenBank/DDBJ whole genome shotgun (WGS) entry which is preliminary data.</text>
</comment>
<dbReference type="STRING" id="46914.JP75_24650"/>
<dbReference type="OrthoDB" id="8820484at2"/>
<keyword evidence="1" id="KW-0472">Membrane</keyword>
<feature type="transmembrane region" description="Helical" evidence="1">
    <location>
        <begin position="162"/>
        <end position="186"/>
    </location>
</feature>
<evidence type="ECO:0000313" key="3">
    <source>
        <dbReference type="Proteomes" id="UP000028981"/>
    </source>
</evidence>
<sequence>MDFMKLLKSIEELLYELVSWVIFYPLTLWRIIRDPLGSLAYAERELQDPEEQQYDDAVSPPILLLISLGVLHVLGTFITPPTMPETTGLLADVRNLLAFRAIAFSFFPLTFGLVVLTARRARITRSTFKPAFYSQCYATVPFVVSISIGFSLAAWVEQSLAAFFWGLAVLSLGLVWYGIVQTRWLAMSAKIRKRWAGLIVLGALLFAIPFFFLVAAVIGYAMSTGQVL</sequence>
<feature type="transmembrane region" description="Helical" evidence="1">
    <location>
        <begin position="62"/>
        <end position="78"/>
    </location>
</feature>
<gene>
    <name evidence="2" type="ORF">JP75_24650</name>
</gene>
<organism evidence="2 3">
    <name type="scientific">Devosia riboflavina</name>
    <dbReference type="NCBI Taxonomy" id="46914"/>
    <lineage>
        <taxon>Bacteria</taxon>
        <taxon>Pseudomonadati</taxon>
        <taxon>Pseudomonadota</taxon>
        <taxon>Alphaproteobacteria</taxon>
        <taxon>Hyphomicrobiales</taxon>
        <taxon>Devosiaceae</taxon>
        <taxon>Devosia</taxon>
    </lineage>
</organism>
<keyword evidence="1" id="KW-1133">Transmembrane helix</keyword>
<dbReference type="Proteomes" id="UP000028981">
    <property type="component" value="Unassembled WGS sequence"/>
</dbReference>
<evidence type="ECO:0000313" key="2">
    <source>
        <dbReference type="EMBL" id="KFL28452.1"/>
    </source>
</evidence>
<feature type="transmembrane region" description="Helical" evidence="1">
    <location>
        <begin position="98"/>
        <end position="116"/>
    </location>
</feature>
<dbReference type="EMBL" id="JQGC01000035">
    <property type="protein sequence ID" value="KFL28452.1"/>
    <property type="molecule type" value="Genomic_DNA"/>
</dbReference>
<reference evidence="2 3" key="1">
    <citation type="submission" date="2014-08" db="EMBL/GenBank/DDBJ databases">
        <authorList>
            <person name="Hassan Y.I."/>
            <person name="Lepp D."/>
            <person name="Zhou T."/>
        </authorList>
    </citation>
    <scope>NUCLEOTIDE SEQUENCE [LARGE SCALE GENOMIC DNA]</scope>
    <source>
        <strain evidence="2 3">IFO13584</strain>
    </source>
</reference>
<feature type="transmembrane region" description="Helical" evidence="1">
    <location>
        <begin position="198"/>
        <end position="222"/>
    </location>
</feature>
<dbReference type="AlphaFoldDB" id="A0A087LUZ9"/>
<dbReference type="RefSeq" id="WP_035087520.1">
    <property type="nucleotide sequence ID" value="NZ_JQGC01000035.1"/>
</dbReference>
<name>A0A087LUZ9_9HYPH</name>
<accession>A0A087LUZ9</accession>
<evidence type="ECO:0008006" key="4">
    <source>
        <dbReference type="Google" id="ProtNLM"/>
    </source>
</evidence>
<proteinExistence type="predicted"/>
<keyword evidence="3" id="KW-1185">Reference proteome</keyword>
<feature type="transmembrane region" description="Helical" evidence="1">
    <location>
        <begin position="136"/>
        <end position="156"/>
    </location>
</feature>
<keyword evidence="1" id="KW-0812">Transmembrane</keyword>